<feature type="transmembrane region" description="Helical" evidence="1">
    <location>
        <begin position="140"/>
        <end position="157"/>
    </location>
</feature>
<sequence length="187" mass="21166">MPNPRQKIILNEILFWKQNKLLPEHYCDFLMTLYSEGNELELEDEISPKKSLKAKEKNKKILSSILAAVFTIALIAILFLASNLTWLVAIMVGFVAILLFIFAFRLAKKEDVLAPILQVSSALLFFGLCVKVGTEYFSEQPFILLGLLTANCILWLLTGFKFKLLYFTISGIVGLLVLIGYFAISFF</sequence>
<keyword evidence="1" id="KW-0472">Membrane</keyword>
<evidence type="ECO:0000313" key="3">
    <source>
        <dbReference type="Proteomes" id="UP000265692"/>
    </source>
</evidence>
<reference evidence="2 3" key="1">
    <citation type="submission" date="2018-08" db="EMBL/GenBank/DDBJ databases">
        <title>Lysinibacillus sp. YLB-03 draft genome sequence.</title>
        <authorList>
            <person name="Yu L."/>
        </authorList>
    </citation>
    <scope>NUCLEOTIDE SEQUENCE [LARGE SCALE GENOMIC DNA]</scope>
    <source>
        <strain evidence="2 3">YLB-03</strain>
    </source>
</reference>
<accession>A0A396SB21</accession>
<dbReference type="Proteomes" id="UP000265692">
    <property type="component" value="Unassembled WGS sequence"/>
</dbReference>
<dbReference type="EMBL" id="QWEI01000002">
    <property type="protein sequence ID" value="RHW38561.1"/>
    <property type="molecule type" value="Genomic_DNA"/>
</dbReference>
<organism evidence="2 3">
    <name type="scientific">Ureibacillus yapensis</name>
    <dbReference type="NCBI Taxonomy" id="2304605"/>
    <lineage>
        <taxon>Bacteria</taxon>
        <taxon>Bacillati</taxon>
        <taxon>Bacillota</taxon>
        <taxon>Bacilli</taxon>
        <taxon>Bacillales</taxon>
        <taxon>Caryophanaceae</taxon>
        <taxon>Ureibacillus</taxon>
    </lineage>
</organism>
<feature type="transmembrane region" description="Helical" evidence="1">
    <location>
        <begin position="86"/>
        <end position="104"/>
    </location>
</feature>
<dbReference type="OrthoDB" id="2380880at2"/>
<feature type="transmembrane region" description="Helical" evidence="1">
    <location>
        <begin position="164"/>
        <end position="184"/>
    </location>
</feature>
<name>A0A396SB21_9BACL</name>
<keyword evidence="1" id="KW-1133">Transmembrane helix</keyword>
<dbReference type="AlphaFoldDB" id="A0A396SB21"/>
<feature type="transmembrane region" description="Helical" evidence="1">
    <location>
        <begin position="116"/>
        <end position="134"/>
    </location>
</feature>
<evidence type="ECO:0008006" key="4">
    <source>
        <dbReference type="Google" id="ProtNLM"/>
    </source>
</evidence>
<keyword evidence="3" id="KW-1185">Reference proteome</keyword>
<keyword evidence="1" id="KW-0812">Transmembrane</keyword>
<comment type="caution">
    <text evidence="2">The sequence shown here is derived from an EMBL/GenBank/DDBJ whole genome shotgun (WGS) entry which is preliminary data.</text>
</comment>
<evidence type="ECO:0000313" key="2">
    <source>
        <dbReference type="EMBL" id="RHW38561.1"/>
    </source>
</evidence>
<evidence type="ECO:0000256" key="1">
    <source>
        <dbReference type="SAM" id="Phobius"/>
    </source>
</evidence>
<protein>
    <recommendedName>
        <fullName evidence="4">DUF2157 domain-containing protein</fullName>
    </recommendedName>
</protein>
<gene>
    <name evidence="2" type="ORF">D1B33_06710</name>
</gene>
<dbReference type="RefSeq" id="WP_118875594.1">
    <property type="nucleotide sequence ID" value="NZ_QWEI01000002.1"/>
</dbReference>
<proteinExistence type="predicted"/>
<feature type="transmembrane region" description="Helical" evidence="1">
    <location>
        <begin position="61"/>
        <end position="80"/>
    </location>
</feature>